<comment type="caution">
    <text evidence="2">The sequence shown here is derived from an EMBL/GenBank/DDBJ whole genome shotgun (WGS) entry which is preliminary data.</text>
</comment>
<evidence type="ECO:0000256" key="1">
    <source>
        <dbReference type="SAM" id="MobiDB-lite"/>
    </source>
</evidence>
<name>A0A8J2FRG0_9BACT</name>
<keyword evidence="3" id="KW-1185">Reference proteome</keyword>
<dbReference type="AlphaFoldDB" id="A0A8J2FRG0"/>
<protein>
    <submittedName>
        <fullName evidence="2">Uncharacterized protein</fullName>
    </submittedName>
</protein>
<reference evidence="2" key="1">
    <citation type="submission" date="2021-02" db="EMBL/GenBank/DDBJ databases">
        <authorList>
            <person name="Cremers G."/>
            <person name="Picone N."/>
        </authorList>
    </citation>
    <scope>NUCLEOTIDE SEQUENCE</scope>
    <source>
        <strain evidence="2">PQ17</strain>
    </source>
</reference>
<dbReference type="Proteomes" id="UP000663859">
    <property type="component" value="Unassembled WGS sequence"/>
</dbReference>
<gene>
    <name evidence="2" type="ORF">MPNT_10406</name>
</gene>
<evidence type="ECO:0000313" key="3">
    <source>
        <dbReference type="Proteomes" id="UP000663859"/>
    </source>
</evidence>
<organism evidence="2 3">
    <name type="scientific">Candidatus Methylacidithermus pantelleriae</name>
    <dbReference type="NCBI Taxonomy" id="2744239"/>
    <lineage>
        <taxon>Bacteria</taxon>
        <taxon>Pseudomonadati</taxon>
        <taxon>Verrucomicrobiota</taxon>
        <taxon>Methylacidiphilae</taxon>
        <taxon>Methylacidiphilales</taxon>
        <taxon>Methylacidiphilaceae</taxon>
        <taxon>Candidatus Methylacidithermus</taxon>
    </lineage>
</organism>
<feature type="compositionally biased region" description="Polar residues" evidence="1">
    <location>
        <begin position="148"/>
        <end position="163"/>
    </location>
</feature>
<accession>A0A8J2FRG0</accession>
<proteinExistence type="predicted"/>
<feature type="region of interest" description="Disordered" evidence="1">
    <location>
        <begin position="138"/>
        <end position="163"/>
    </location>
</feature>
<evidence type="ECO:0000313" key="2">
    <source>
        <dbReference type="EMBL" id="CAF0689865.1"/>
    </source>
</evidence>
<sequence>MLRLFNDFRVFQKIDPIPAHELSFQGDHARRAPCKLPIQRLVFADYQIHLSRLILNADRQTGVNAGPSTLGVFRATSPMVQVTDHIQNFSCDRYRLFVLLFLSVRAQSRYEEKENGTHHQDRFTHTFSLLPNGLILQAQKPTPPPLRSGSTHNQDTRSGASEM</sequence>
<dbReference type="EMBL" id="CAJNOB010000001">
    <property type="protein sequence ID" value="CAF0689865.1"/>
    <property type="molecule type" value="Genomic_DNA"/>
</dbReference>